<evidence type="ECO:0000313" key="3">
    <source>
        <dbReference type="Proteomes" id="UP000789405"/>
    </source>
</evidence>
<dbReference type="OrthoDB" id="2448820at2759"/>
<evidence type="ECO:0000313" key="2">
    <source>
        <dbReference type="EMBL" id="CAG8686162.1"/>
    </source>
</evidence>
<comment type="caution">
    <text evidence="2">The sequence shown here is derived from an EMBL/GenBank/DDBJ whole genome shotgun (WGS) entry which is preliminary data.</text>
</comment>
<sequence length="311" mass="33914">MLKNLALLIFIFIIAFFGNLTYAATPTIPFKWSRNELFGAFQDDAYQVGTFSNQSSLVERAVYICEPGYSQCPNSALCCSTQCSIICGDNSGCCPSGYGCCDDGQHCCQTGYKCCGIYCCDPDTSHCCSDKSGCCMLGYECAGNGLCSRPTLSPTITLITQEVVEYIVRYIRVIKWATENGYSNEEADELEETAEKLVECINNFGISLANSSVTNNDSCISCENIKSLSNIDIDLPPTNYEIIVILKLLYSLKEDIKDASECKFNLACMNGADSCSQNSPTNFPNLPSASGYNSNTAITNSIRCYSIISLL</sequence>
<keyword evidence="1" id="KW-0732">Signal</keyword>
<dbReference type="Proteomes" id="UP000789405">
    <property type="component" value="Unassembled WGS sequence"/>
</dbReference>
<feature type="signal peptide" evidence="1">
    <location>
        <begin position="1"/>
        <end position="23"/>
    </location>
</feature>
<feature type="chain" id="PRO_5040439568" evidence="1">
    <location>
        <begin position="24"/>
        <end position="311"/>
    </location>
</feature>
<accession>A0A9N9ENW1</accession>
<dbReference type="EMBL" id="CAJVPY010007813">
    <property type="protein sequence ID" value="CAG8686162.1"/>
    <property type="molecule type" value="Genomic_DNA"/>
</dbReference>
<evidence type="ECO:0000256" key="1">
    <source>
        <dbReference type="SAM" id="SignalP"/>
    </source>
</evidence>
<protein>
    <submittedName>
        <fullName evidence="2">19527_t:CDS:1</fullName>
    </submittedName>
</protein>
<name>A0A9N9ENW1_9GLOM</name>
<keyword evidence="3" id="KW-1185">Reference proteome</keyword>
<proteinExistence type="predicted"/>
<organism evidence="2 3">
    <name type="scientific">Dentiscutata erythropus</name>
    <dbReference type="NCBI Taxonomy" id="1348616"/>
    <lineage>
        <taxon>Eukaryota</taxon>
        <taxon>Fungi</taxon>
        <taxon>Fungi incertae sedis</taxon>
        <taxon>Mucoromycota</taxon>
        <taxon>Glomeromycotina</taxon>
        <taxon>Glomeromycetes</taxon>
        <taxon>Diversisporales</taxon>
        <taxon>Gigasporaceae</taxon>
        <taxon>Dentiscutata</taxon>
    </lineage>
</organism>
<dbReference type="AlphaFoldDB" id="A0A9N9ENW1"/>
<gene>
    <name evidence="2" type="ORF">DERYTH_LOCUS12122</name>
</gene>
<reference evidence="2" key="1">
    <citation type="submission" date="2021-06" db="EMBL/GenBank/DDBJ databases">
        <authorList>
            <person name="Kallberg Y."/>
            <person name="Tangrot J."/>
            <person name="Rosling A."/>
        </authorList>
    </citation>
    <scope>NUCLEOTIDE SEQUENCE</scope>
    <source>
        <strain evidence="2">MA453B</strain>
    </source>
</reference>